<dbReference type="InterPro" id="IPR036291">
    <property type="entry name" value="NAD(P)-bd_dom_sf"/>
</dbReference>
<dbReference type="Pfam" id="PF04321">
    <property type="entry name" value="RmlD_sub_bind"/>
    <property type="match status" value="1"/>
</dbReference>
<reference evidence="2 3" key="1">
    <citation type="submission" date="2024-04" db="EMBL/GenBank/DDBJ databases">
        <title>Phyllosticta paracitricarpa is synonymous to the EU quarantine fungus P. citricarpa based on phylogenomic analyses.</title>
        <authorList>
            <consortium name="Lawrence Berkeley National Laboratory"/>
            <person name="Van Ingen-Buijs V.A."/>
            <person name="Van Westerhoven A.C."/>
            <person name="Haridas S."/>
            <person name="Skiadas P."/>
            <person name="Martin F."/>
            <person name="Groenewald J.Z."/>
            <person name="Crous P.W."/>
            <person name="Seidl M.F."/>
        </authorList>
    </citation>
    <scope>NUCLEOTIDE SEQUENCE [LARGE SCALE GENOMIC DNA]</scope>
    <source>
        <strain evidence="2 3">CBS 123374</strain>
    </source>
</reference>
<dbReference type="CDD" id="cd05254">
    <property type="entry name" value="dTDP_HR_like_SDR_e"/>
    <property type="match status" value="1"/>
</dbReference>
<dbReference type="EMBL" id="JBBWRZ010000009">
    <property type="protein sequence ID" value="KAK8229021.1"/>
    <property type="molecule type" value="Genomic_DNA"/>
</dbReference>
<comment type="caution">
    <text evidence="2">The sequence shown here is derived from an EMBL/GenBank/DDBJ whole genome shotgun (WGS) entry which is preliminary data.</text>
</comment>
<feature type="domain" description="RmlD-like substrate binding" evidence="1">
    <location>
        <begin position="7"/>
        <end position="318"/>
    </location>
</feature>
<evidence type="ECO:0000313" key="3">
    <source>
        <dbReference type="Proteomes" id="UP001492380"/>
    </source>
</evidence>
<sequence>MAAGTALITGGTGLLGRQVVHEFEARGWKAVGTGLTRADASSILKLDLLNHGDVEKALDDVKPDVIVHCAANRFPDFCTSDPTGARAINVDAPAKLAQLASRRNIFLLYISTDYVFSGTPGEAPYSPTDAPNPPNMYGLTKWEGEKAVLAAARATLSSASNDGRPLSAVLRVPVLYGKALKPSESTVNVLVEQIQKAAALGASEPRISMDHYAQRYPTNTSQVARVCFDLCELYTGRRQPAAELKQTRLPEILHFSSEDKMTKYEICQVLADILGLPMDGLEPYTPSEEQLANEESEGKTKRPYDCHLDTAELRALGIDVSTVNFGNWWRKELGAFRH</sequence>
<evidence type="ECO:0000313" key="2">
    <source>
        <dbReference type="EMBL" id="KAK8229021.1"/>
    </source>
</evidence>
<dbReference type="SUPFAM" id="SSF51735">
    <property type="entry name" value="NAD(P)-binding Rossmann-fold domains"/>
    <property type="match status" value="1"/>
</dbReference>
<dbReference type="InterPro" id="IPR005913">
    <property type="entry name" value="dTDP_dehydrorham_reduct"/>
</dbReference>
<protein>
    <recommendedName>
        <fullName evidence="1">RmlD-like substrate binding domain-containing protein</fullName>
    </recommendedName>
</protein>
<keyword evidence="3" id="KW-1185">Reference proteome</keyword>
<dbReference type="PANTHER" id="PTHR10491">
    <property type="entry name" value="DTDP-4-DEHYDRORHAMNOSE REDUCTASE"/>
    <property type="match status" value="1"/>
</dbReference>
<proteinExistence type="predicted"/>
<dbReference type="Gene3D" id="3.40.50.720">
    <property type="entry name" value="NAD(P)-binding Rossmann-like Domain"/>
    <property type="match status" value="1"/>
</dbReference>
<dbReference type="Proteomes" id="UP001492380">
    <property type="component" value="Unassembled WGS sequence"/>
</dbReference>
<evidence type="ECO:0000259" key="1">
    <source>
        <dbReference type="Pfam" id="PF04321"/>
    </source>
</evidence>
<accession>A0ABR1YG63</accession>
<dbReference type="InterPro" id="IPR029903">
    <property type="entry name" value="RmlD-like-bd"/>
</dbReference>
<name>A0ABR1YG63_9PEZI</name>
<gene>
    <name evidence="2" type="ORF">HDK90DRAFT_492858</name>
</gene>
<organism evidence="2 3">
    <name type="scientific">Phyllosticta capitalensis</name>
    <dbReference type="NCBI Taxonomy" id="121624"/>
    <lineage>
        <taxon>Eukaryota</taxon>
        <taxon>Fungi</taxon>
        <taxon>Dikarya</taxon>
        <taxon>Ascomycota</taxon>
        <taxon>Pezizomycotina</taxon>
        <taxon>Dothideomycetes</taxon>
        <taxon>Dothideomycetes incertae sedis</taxon>
        <taxon>Botryosphaeriales</taxon>
        <taxon>Phyllostictaceae</taxon>
        <taxon>Phyllosticta</taxon>
    </lineage>
</organism>
<dbReference type="PANTHER" id="PTHR10491:SF4">
    <property type="entry name" value="METHIONINE ADENOSYLTRANSFERASE 2 SUBUNIT BETA"/>
    <property type="match status" value="1"/>
</dbReference>